<dbReference type="EMBL" id="WWTN01000003">
    <property type="protein sequence ID" value="MZH54608.1"/>
    <property type="molecule type" value="Genomic_DNA"/>
</dbReference>
<dbReference type="Proteomes" id="UP001203972">
    <property type="component" value="Unassembled WGS sequence"/>
</dbReference>
<evidence type="ECO:0000313" key="4">
    <source>
        <dbReference type="EMBL" id="MZH54608.1"/>
    </source>
</evidence>
<dbReference type="Proteomes" id="UP000604383">
    <property type="component" value="Unassembled WGS sequence"/>
</dbReference>
<proteinExistence type="predicted"/>
<reference evidence="2 5" key="1">
    <citation type="submission" date="2014-08" db="EMBL/GenBank/DDBJ databases">
        <title>Clostridium innocuum, an unnegligible vancomycin-resistant pathogen causing extra-intestinal infections.</title>
        <authorList>
            <person name="Feng Y."/>
            <person name="Chiu C.-H."/>
        </authorList>
    </citation>
    <scope>NUCLEOTIDE SEQUENCE [LARGE SCALE GENOMIC DNA]</scope>
    <source>
        <strain evidence="2 5">AN88</strain>
    </source>
</reference>
<keyword evidence="1" id="KW-1133">Transmembrane helix</keyword>
<feature type="transmembrane region" description="Helical" evidence="1">
    <location>
        <begin position="61"/>
        <end position="79"/>
    </location>
</feature>
<dbReference type="EMBL" id="JQIF01000033">
    <property type="protein sequence ID" value="KGJ53796.1"/>
    <property type="molecule type" value="Genomic_DNA"/>
</dbReference>
<feature type="transmembrane region" description="Helical" evidence="1">
    <location>
        <begin position="7"/>
        <end position="26"/>
    </location>
</feature>
<keyword evidence="1" id="KW-0472">Membrane</keyword>
<organism evidence="2 5">
    <name type="scientific">Clostridium innocuum</name>
    <dbReference type="NCBI Taxonomy" id="1522"/>
    <lineage>
        <taxon>Bacteria</taxon>
        <taxon>Bacillati</taxon>
        <taxon>Bacillota</taxon>
        <taxon>Clostridia</taxon>
        <taxon>Eubacteriales</taxon>
        <taxon>Clostridiaceae</taxon>
        <taxon>Clostridium</taxon>
    </lineage>
</organism>
<reference evidence="3" key="3">
    <citation type="journal article" date="2022" name="Clin. Infect. Dis.">
        <title>Association between Clostridium innocuum and antibiotic-associated diarrhea in adults and children: A cross-sectional study and comparative genomics analysis.</title>
        <authorList>
            <person name="Cherny K.E."/>
            <person name="Muscat E.B."/>
            <person name="Balaji A."/>
            <person name="Mukherjee J."/>
            <person name="Ozer E.A."/>
            <person name="Angarone M.P."/>
            <person name="Hauser A.R."/>
            <person name="Sichel J.S."/>
            <person name="Amponsah E."/>
            <person name="Kociolek L.K."/>
        </authorList>
    </citation>
    <scope>NUCLEOTIDE SEQUENCE</scope>
    <source>
        <strain evidence="3">NU1-AC-029v</strain>
    </source>
</reference>
<evidence type="ECO:0000313" key="2">
    <source>
        <dbReference type="EMBL" id="KGJ53796.1"/>
    </source>
</evidence>
<dbReference type="RefSeq" id="WP_008817263.1">
    <property type="nucleotide sequence ID" value="NZ_AP025565.1"/>
</dbReference>
<evidence type="ECO:0000313" key="5">
    <source>
        <dbReference type="Proteomes" id="UP000030008"/>
    </source>
</evidence>
<dbReference type="Proteomes" id="UP000030008">
    <property type="component" value="Unassembled WGS sequence"/>
</dbReference>
<evidence type="ECO:0000256" key="1">
    <source>
        <dbReference type="SAM" id="Phobius"/>
    </source>
</evidence>
<evidence type="ECO:0000313" key="3">
    <source>
        <dbReference type="EMBL" id="MCR0235162.1"/>
    </source>
</evidence>
<keyword evidence="1" id="KW-0812">Transmembrane</keyword>
<comment type="caution">
    <text evidence="2">The sequence shown here is derived from an EMBL/GenBank/DDBJ whole genome shotgun (WGS) entry which is preliminary data.</text>
</comment>
<gene>
    <name evidence="2" type="ORF">CIAN88_07405</name>
    <name evidence="4" type="ORF">GT664_02290</name>
    <name evidence="3" type="ORF">MKC95_20555</name>
</gene>
<accession>A0A099I8A6</accession>
<name>A0A099I8A6_CLOIN</name>
<dbReference type="AlphaFoldDB" id="A0A099I8A6"/>
<dbReference type="EMBL" id="JAKTMA010000052">
    <property type="protein sequence ID" value="MCR0235162.1"/>
    <property type="molecule type" value="Genomic_DNA"/>
</dbReference>
<reference evidence="4" key="2">
    <citation type="journal article" date="2019" name="Nat. Med.">
        <title>A library of human gut bacterial isolates paired with longitudinal multiomics data enables mechanistic microbiome research.</title>
        <authorList>
            <person name="Poyet M."/>
            <person name="Groussin M."/>
            <person name="Gibbons S.M."/>
            <person name="Avila-Pacheco J."/>
            <person name="Jiang X."/>
            <person name="Kearney S.M."/>
            <person name="Perrotta A.R."/>
            <person name="Berdy B."/>
            <person name="Zhao S."/>
            <person name="Lieberman T.D."/>
            <person name="Swanson P.K."/>
            <person name="Smith M."/>
            <person name="Roesemann S."/>
            <person name="Alexander J.E."/>
            <person name="Rich S.A."/>
            <person name="Livny J."/>
            <person name="Vlamakis H."/>
            <person name="Clish C."/>
            <person name="Bullock K."/>
            <person name="Deik A."/>
            <person name="Scott J."/>
            <person name="Pierce K.A."/>
            <person name="Xavier R.J."/>
            <person name="Alm E.J."/>
        </authorList>
    </citation>
    <scope>NUCLEOTIDE SEQUENCE</scope>
    <source>
        <strain evidence="4">BIOML-A12</strain>
    </source>
</reference>
<sequence>MKSKRNKLIIGGVAGIVAMFLLSLFLPAFQPFAKAGALVIYALVNYVQIKEMKRNGQDIEKPALFTAAVLIIVGYLLFFT</sequence>
<protein>
    <submittedName>
        <fullName evidence="2">Uncharacterized protein</fullName>
    </submittedName>
</protein>